<keyword evidence="8" id="KW-1185">Reference proteome</keyword>
<dbReference type="AlphaFoldDB" id="A0A8J4V870"/>
<proteinExistence type="predicted"/>
<dbReference type="SMART" id="SM00719">
    <property type="entry name" value="Plus3"/>
    <property type="match status" value="1"/>
</dbReference>
<dbReference type="PANTHER" id="PTHR13115">
    <property type="entry name" value="RNA POLYMERASE-ASSOCIATED PROTEIN RTF1 HOMOLOG"/>
    <property type="match status" value="1"/>
</dbReference>
<dbReference type="SUPFAM" id="SSF159042">
    <property type="entry name" value="Plus3-like"/>
    <property type="match status" value="1"/>
</dbReference>
<evidence type="ECO:0000256" key="3">
    <source>
        <dbReference type="ARBA" id="ARBA00023163"/>
    </source>
</evidence>
<feature type="compositionally biased region" description="Basic and acidic residues" evidence="5">
    <location>
        <begin position="220"/>
        <end position="249"/>
    </location>
</feature>
<evidence type="ECO:0000256" key="2">
    <source>
        <dbReference type="ARBA" id="ARBA00023015"/>
    </source>
</evidence>
<feature type="compositionally biased region" description="Acidic residues" evidence="5">
    <location>
        <begin position="75"/>
        <end position="88"/>
    </location>
</feature>
<dbReference type="GO" id="GO:1990269">
    <property type="term" value="F:RNA polymerase II C-terminal domain phosphoserine binding"/>
    <property type="evidence" value="ECO:0007669"/>
    <property type="project" value="TreeGrafter"/>
</dbReference>
<feature type="compositionally biased region" description="Low complexity" evidence="5">
    <location>
        <begin position="146"/>
        <end position="158"/>
    </location>
</feature>
<dbReference type="Pfam" id="PF03126">
    <property type="entry name" value="Plus-3"/>
    <property type="match status" value="1"/>
</dbReference>
<name>A0A8J4V870_9MYCE</name>
<organism evidence="7 8">
    <name type="scientific">Polysphondylium violaceum</name>
    <dbReference type="NCBI Taxonomy" id="133409"/>
    <lineage>
        <taxon>Eukaryota</taxon>
        <taxon>Amoebozoa</taxon>
        <taxon>Evosea</taxon>
        <taxon>Eumycetozoa</taxon>
        <taxon>Dictyostelia</taxon>
        <taxon>Dictyosteliales</taxon>
        <taxon>Dictyosteliaceae</taxon>
        <taxon>Polysphondylium</taxon>
    </lineage>
</organism>
<evidence type="ECO:0000256" key="5">
    <source>
        <dbReference type="SAM" id="MobiDB-lite"/>
    </source>
</evidence>
<dbReference type="OrthoDB" id="20033at2759"/>
<reference evidence="7" key="1">
    <citation type="submission" date="2020-01" db="EMBL/GenBank/DDBJ databases">
        <title>Development of genomics and gene disruption for Polysphondylium violaceum indicates a role for the polyketide synthase stlB in stalk morphogenesis.</title>
        <authorList>
            <person name="Narita B."/>
            <person name="Kawabe Y."/>
            <person name="Kin K."/>
            <person name="Saito T."/>
            <person name="Gibbs R."/>
            <person name="Kuspa A."/>
            <person name="Muzny D."/>
            <person name="Queller D."/>
            <person name="Richards S."/>
            <person name="Strassman J."/>
            <person name="Sucgang R."/>
            <person name="Worley K."/>
            <person name="Schaap P."/>
        </authorList>
    </citation>
    <scope>NUCLEOTIDE SEQUENCE</scope>
    <source>
        <strain evidence="7">QSvi11</strain>
    </source>
</reference>
<keyword evidence="3" id="KW-0804">Transcription</keyword>
<feature type="region of interest" description="Disordered" evidence="5">
    <location>
        <begin position="1"/>
        <end position="249"/>
    </location>
</feature>
<dbReference type="PROSITE" id="PS51360">
    <property type="entry name" value="PLUS3"/>
    <property type="match status" value="1"/>
</dbReference>
<feature type="compositionally biased region" description="Basic and acidic residues" evidence="5">
    <location>
        <begin position="23"/>
        <end position="35"/>
    </location>
</feature>
<evidence type="ECO:0000313" key="7">
    <source>
        <dbReference type="EMBL" id="KAF2077522.1"/>
    </source>
</evidence>
<evidence type="ECO:0000256" key="4">
    <source>
        <dbReference type="ARBA" id="ARBA00023242"/>
    </source>
</evidence>
<feature type="compositionally biased region" description="Low complexity" evidence="5">
    <location>
        <begin position="50"/>
        <end position="73"/>
    </location>
</feature>
<dbReference type="InterPro" id="IPR036128">
    <property type="entry name" value="Plus3-like_sf"/>
</dbReference>
<comment type="subcellular location">
    <subcellularLocation>
        <location evidence="1">Nucleus</location>
    </subcellularLocation>
</comment>
<dbReference type="Proteomes" id="UP000695562">
    <property type="component" value="Unassembled WGS sequence"/>
</dbReference>
<evidence type="ECO:0000259" key="6">
    <source>
        <dbReference type="PROSITE" id="PS51360"/>
    </source>
</evidence>
<comment type="caution">
    <text evidence="7">The sequence shown here is derived from an EMBL/GenBank/DDBJ whole genome shotgun (WGS) entry which is preliminary data.</text>
</comment>
<accession>A0A8J4V870</accession>
<feature type="compositionally biased region" description="Basic and acidic residues" evidence="5">
    <location>
        <begin position="159"/>
        <end position="194"/>
    </location>
</feature>
<dbReference type="Gene3D" id="3.90.70.200">
    <property type="entry name" value="Plus-3 domain"/>
    <property type="match status" value="1"/>
</dbReference>
<protein>
    <recommendedName>
        <fullName evidence="6">Plus3 domain-containing protein</fullName>
    </recommendedName>
</protein>
<feature type="domain" description="Plus3" evidence="6">
    <location>
        <begin position="256"/>
        <end position="387"/>
    </location>
</feature>
<dbReference type="GO" id="GO:0016593">
    <property type="term" value="C:Cdc73/Paf1 complex"/>
    <property type="evidence" value="ECO:0007669"/>
    <property type="project" value="TreeGrafter"/>
</dbReference>
<feature type="compositionally biased region" description="Acidic residues" evidence="5">
    <location>
        <begin position="9"/>
        <end position="19"/>
    </location>
</feature>
<feature type="compositionally biased region" description="Basic and acidic residues" evidence="5">
    <location>
        <begin position="89"/>
        <end position="142"/>
    </location>
</feature>
<evidence type="ECO:0000256" key="1">
    <source>
        <dbReference type="ARBA" id="ARBA00004123"/>
    </source>
</evidence>
<keyword evidence="2" id="KW-0805">Transcription regulation</keyword>
<feature type="compositionally biased region" description="Low complexity" evidence="5">
    <location>
        <begin position="195"/>
        <end position="207"/>
    </location>
</feature>
<sequence>MAKGRNNMSDDDMDFDDELLSVIEKKPAAKKRKDDSDEEVNTRGGKRGKATTTTTTGRGKTLTKAGGRKGAAAFVEDDEEEPDDGYDQDLYKDEEDRIELSKLPEVEREDILASRYEKRKELRERWEQQKRLKKAKESENRAKGGSQSSSSSAAAADYESSRGSRRGDKEGGKTDQALKDLKQKREKAQSKPPKESSVSSSSTSTKRPPSPSYHYNSSEDQERERQRENEKEREKENREREKERETAKEVQKQIEALDIQTLNQVKLSRNMLVKWVDQPYFETLTPGFFVRVVIGSHLDNPIYRIGEILDIRIGHKLYTVENKETDKILVLSYAGAKKDFSIENVSNNVITPSEHERWITDMVRAGQPLPDPQKIQEKIKDIQKANDYVYTNEDIEKRAKDRARYNKVPVNIAFEKAKLIAIRDTLDPNSEKYQDVCDQIEEYTKLANDLRAKVMSSSEDGIAKINQRNKSFNFRQQYSQTMPETVNNEFDPFARRKTRSIAVVQVTNEDGSKPITAAASSPSAPKVIKNIEVEKSEQKRKPQDYSLQEIHKAIELEIKIPDTVSKILSVQPLQKKRPTIPVHVQGVDHSFKSIITIEDYFKKIHQFK</sequence>
<dbReference type="EMBL" id="AJWJ01000026">
    <property type="protein sequence ID" value="KAF2077522.1"/>
    <property type="molecule type" value="Genomic_DNA"/>
</dbReference>
<keyword evidence="4" id="KW-0539">Nucleus</keyword>
<dbReference type="PANTHER" id="PTHR13115:SF8">
    <property type="entry name" value="RNA POLYMERASE-ASSOCIATED PROTEIN RTF1 HOMOLOG"/>
    <property type="match status" value="1"/>
</dbReference>
<dbReference type="GO" id="GO:0003677">
    <property type="term" value="F:DNA binding"/>
    <property type="evidence" value="ECO:0007669"/>
    <property type="project" value="InterPro"/>
</dbReference>
<dbReference type="InterPro" id="IPR004343">
    <property type="entry name" value="Plus-3_dom"/>
</dbReference>
<evidence type="ECO:0000313" key="8">
    <source>
        <dbReference type="Proteomes" id="UP000695562"/>
    </source>
</evidence>
<gene>
    <name evidence="7" type="ORF">CYY_001140</name>
</gene>